<dbReference type="InterPro" id="IPR037171">
    <property type="entry name" value="NagB/RpiA_transferase-like"/>
</dbReference>
<organism evidence="2 3">
    <name type="scientific">Actinomadura adrarensis</name>
    <dbReference type="NCBI Taxonomy" id="1819600"/>
    <lineage>
        <taxon>Bacteria</taxon>
        <taxon>Bacillati</taxon>
        <taxon>Actinomycetota</taxon>
        <taxon>Actinomycetes</taxon>
        <taxon>Streptosporangiales</taxon>
        <taxon>Thermomonosporaceae</taxon>
        <taxon>Actinomadura</taxon>
    </lineage>
</organism>
<dbReference type="InterPro" id="IPR014036">
    <property type="entry name" value="DeoR-like_C"/>
</dbReference>
<accession>A0ABW3CPT8</accession>
<evidence type="ECO:0000313" key="2">
    <source>
        <dbReference type="EMBL" id="MFD0855648.1"/>
    </source>
</evidence>
<proteinExistence type="predicted"/>
<gene>
    <name evidence="2" type="ORF">ACFQ07_25630</name>
</gene>
<evidence type="ECO:0000259" key="1">
    <source>
        <dbReference type="Pfam" id="PF00455"/>
    </source>
</evidence>
<name>A0ABW3CPT8_9ACTN</name>
<dbReference type="EMBL" id="JBHTIR010003707">
    <property type="protein sequence ID" value="MFD0855648.1"/>
    <property type="molecule type" value="Genomic_DNA"/>
</dbReference>
<keyword evidence="3" id="KW-1185">Reference proteome</keyword>
<sequence>LTAHDLAEVPIKQAAIAAARRTIAVCDSSKFARTGLGHVCPISDLDAVVTDPDAPSDELDNIRAAGVEVVTV</sequence>
<comment type="caution">
    <text evidence="2">The sequence shown here is derived from an EMBL/GenBank/DDBJ whole genome shotgun (WGS) entry which is preliminary data.</text>
</comment>
<dbReference type="Pfam" id="PF00455">
    <property type="entry name" value="DeoRC"/>
    <property type="match status" value="1"/>
</dbReference>
<dbReference type="Proteomes" id="UP001597083">
    <property type="component" value="Unassembled WGS sequence"/>
</dbReference>
<feature type="domain" description="DeoR-like transcriptional repressor C-terminal sensor" evidence="1">
    <location>
        <begin position="1"/>
        <end position="51"/>
    </location>
</feature>
<feature type="non-terminal residue" evidence="2">
    <location>
        <position position="1"/>
    </location>
</feature>
<protein>
    <submittedName>
        <fullName evidence="2">Decarboxylase</fullName>
    </submittedName>
</protein>
<evidence type="ECO:0000313" key="3">
    <source>
        <dbReference type="Proteomes" id="UP001597083"/>
    </source>
</evidence>
<reference evidence="3" key="1">
    <citation type="journal article" date="2019" name="Int. J. Syst. Evol. Microbiol.">
        <title>The Global Catalogue of Microorganisms (GCM) 10K type strain sequencing project: providing services to taxonomists for standard genome sequencing and annotation.</title>
        <authorList>
            <consortium name="The Broad Institute Genomics Platform"/>
            <consortium name="The Broad Institute Genome Sequencing Center for Infectious Disease"/>
            <person name="Wu L."/>
            <person name="Ma J."/>
        </authorList>
    </citation>
    <scope>NUCLEOTIDE SEQUENCE [LARGE SCALE GENOMIC DNA]</scope>
    <source>
        <strain evidence="3">JCM 31696</strain>
    </source>
</reference>
<dbReference type="SUPFAM" id="SSF100950">
    <property type="entry name" value="NagB/RpiA/CoA transferase-like"/>
    <property type="match status" value="1"/>
</dbReference>